<gene>
    <name evidence="15" type="ORF">SAMN02745941_02957</name>
</gene>
<reference evidence="15 16" key="1">
    <citation type="submission" date="2016-11" db="EMBL/GenBank/DDBJ databases">
        <authorList>
            <person name="Jaros S."/>
            <person name="Januszkiewicz K."/>
            <person name="Wedrychowicz H."/>
        </authorList>
    </citation>
    <scope>NUCLEOTIDE SEQUENCE [LARGE SCALE GENOMIC DNA]</scope>
    <source>
        <strain evidence="15 16">DSM 6191</strain>
    </source>
</reference>
<keyword evidence="5" id="KW-0813">Transport</keyword>
<evidence type="ECO:0000256" key="4">
    <source>
        <dbReference type="ARBA" id="ARBA00014839"/>
    </source>
</evidence>
<dbReference type="Gene3D" id="2.20.28.100">
    <property type="entry name" value="Desulphoferrodoxin, N-terminal domain"/>
    <property type="match status" value="1"/>
</dbReference>
<dbReference type="InterPro" id="IPR051233">
    <property type="entry name" value="Desulfoferrodoxin_SOR"/>
</dbReference>
<dbReference type="InterPro" id="IPR004462">
    <property type="entry name" value="Desulfoferrodoxin_N"/>
</dbReference>
<feature type="domain" description="Desulfoferrodoxin N-terminal" evidence="14">
    <location>
        <begin position="4"/>
        <end position="37"/>
    </location>
</feature>
<keyword evidence="6 12" id="KW-0479">Metal-binding</keyword>
<dbReference type="Proteomes" id="UP000184241">
    <property type="component" value="Unassembled WGS sequence"/>
</dbReference>
<evidence type="ECO:0000256" key="9">
    <source>
        <dbReference type="ARBA" id="ARBA00024690"/>
    </source>
</evidence>
<protein>
    <recommendedName>
        <fullName evidence="4">Desulfoferrodoxin</fullName>
        <ecNumber evidence="3">1.15.1.2</ecNumber>
    </recommendedName>
    <alternativeName>
        <fullName evidence="10">Superoxide reductase</fullName>
    </alternativeName>
</protein>
<dbReference type="NCBIfam" id="TIGR00320">
    <property type="entry name" value="dfx_rbo"/>
    <property type="match status" value="1"/>
</dbReference>
<comment type="catalytic activity">
    <reaction evidence="11">
        <text>reduced [rubredoxin] + superoxide + 2 H(+) = oxidized [rubredoxin] + H2O2</text>
        <dbReference type="Rhea" id="RHEA:21324"/>
        <dbReference type="Rhea" id="RHEA-COMP:10302"/>
        <dbReference type="Rhea" id="RHEA-COMP:10303"/>
        <dbReference type="ChEBI" id="CHEBI:15378"/>
        <dbReference type="ChEBI" id="CHEBI:16240"/>
        <dbReference type="ChEBI" id="CHEBI:18421"/>
        <dbReference type="ChEBI" id="CHEBI:29033"/>
        <dbReference type="ChEBI" id="CHEBI:29034"/>
        <dbReference type="EC" id="1.15.1.2"/>
    </reaction>
</comment>
<feature type="binding site" evidence="12">
    <location>
        <position position="10"/>
    </location>
    <ligand>
        <name>Fe cation</name>
        <dbReference type="ChEBI" id="CHEBI:24875"/>
        <label>1</label>
    </ligand>
</feature>
<sequence length="124" mass="13586">MITKNEVYKCPICGNVVEVLNAGGGTLVCCGSPMKLLVENTQEAAVEKHIPVVTKIDGGVHVVVGSVEHPMTDAHLIQWIEVVTPTKVLRKNLTPQDKPEATFEVDEEILAVREYCNLHGLWKA</sequence>
<dbReference type="GO" id="GO:0019430">
    <property type="term" value="P:removal of superoxide radicals"/>
    <property type="evidence" value="ECO:0007669"/>
    <property type="project" value="InterPro"/>
</dbReference>
<feature type="binding site" evidence="12">
    <location>
        <position position="119"/>
    </location>
    <ligand>
        <name>Fe cation</name>
        <dbReference type="ChEBI" id="CHEBI:24875"/>
        <label>2</label>
        <note>catalytic</note>
    </ligand>
</feature>
<feature type="binding site" evidence="12">
    <location>
        <position position="30"/>
    </location>
    <ligand>
        <name>Fe cation</name>
        <dbReference type="ChEBI" id="CHEBI:24875"/>
        <label>1</label>
    </ligand>
</feature>
<dbReference type="Pfam" id="PF01880">
    <property type="entry name" value="Desulfoferrodox"/>
    <property type="match status" value="1"/>
</dbReference>
<evidence type="ECO:0000313" key="15">
    <source>
        <dbReference type="EMBL" id="SHI23896.1"/>
    </source>
</evidence>
<dbReference type="GO" id="GO:0005506">
    <property type="term" value="F:iron ion binding"/>
    <property type="evidence" value="ECO:0007669"/>
    <property type="project" value="InterPro"/>
</dbReference>
<evidence type="ECO:0000256" key="12">
    <source>
        <dbReference type="PIRSR" id="PIRSR604793-1"/>
    </source>
</evidence>
<organism evidence="15 16">
    <name type="scientific">Clostridium intestinale DSM 6191</name>
    <dbReference type="NCBI Taxonomy" id="1121320"/>
    <lineage>
        <taxon>Bacteria</taxon>
        <taxon>Bacillati</taxon>
        <taxon>Bacillota</taxon>
        <taxon>Clostridia</taxon>
        <taxon>Eubacteriales</taxon>
        <taxon>Clostridiaceae</taxon>
        <taxon>Clostridium</taxon>
    </lineage>
</organism>
<evidence type="ECO:0000256" key="5">
    <source>
        <dbReference type="ARBA" id="ARBA00022448"/>
    </source>
</evidence>
<feature type="binding site" evidence="12">
    <location>
        <position position="75"/>
    </location>
    <ligand>
        <name>Fe cation</name>
        <dbReference type="ChEBI" id="CHEBI:24875"/>
        <label>2</label>
        <note>catalytic</note>
    </ligand>
</feature>
<feature type="binding site" evidence="12">
    <location>
        <position position="13"/>
    </location>
    <ligand>
        <name>Fe cation</name>
        <dbReference type="ChEBI" id="CHEBI:24875"/>
        <label>1</label>
    </ligand>
</feature>
<evidence type="ECO:0000256" key="8">
    <source>
        <dbReference type="ARBA" id="ARBA00023004"/>
    </source>
</evidence>
<dbReference type="EMBL" id="FQXU01000009">
    <property type="protein sequence ID" value="SHI23896.1"/>
    <property type="molecule type" value="Genomic_DNA"/>
</dbReference>
<dbReference type="AlphaFoldDB" id="A0A1M5ZI41"/>
<dbReference type="NCBIfam" id="TIGR00319">
    <property type="entry name" value="desulf_FeS4"/>
    <property type="match status" value="1"/>
</dbReference>
<dbReference type="CDD" id="cd00974">
    <property type="entry name" value="DSRD"/>
    <property type="match status" value="1"/>
</dbReference>
<name>A0A1M5ZI41_9CLOT</name>
<accession>A0A1M5ZI41</accession>
<comment type="cofactor">
    <cofactor evidence="12">
        <name>Fe(2+)</name>
        <dbReference type="ChEBI" id="CHEBI:29033"/>
    </cofactor>
    <text evidence="12">Binds 1 Fe(2+) ion per subunit. The iron ion 2 is coordinated via four histidines and one cysteine residue.</text>
</comment>
<evidence type="ECO:0000256" key="7">
    <source>
        <dbReference type="ARBA" id="ARBA00022982"/>
    </source>
</evidence>
<evidence type="ECO:0000259" key="14">
    <source>
        <dbReference type="Pfam" id="PF06397"/>
    </source>
</evidence>
<feature type="binding site" evidence="12">
    <location>
        <position position="69"/>
    </location>
    <ligand>
        <name>Fe cation</name>
        <dbReference type="ChEBI" id="CHEBI:24875"/>
        <label>2</label>
        <note>catalytic</note>
    </ligand>
</feature>
<comment type="function">
    <text evidence="9">Catalyzes the one-electron reduction of superoxide anion radical to hydrogen peroxide at a nonheme ferrous iron center. Plays a fundamental role in case of oxidative stress via its superoxide detoxification activity.</text>
</comment>
<feature type="binding site" evidence="12">
    <location>
        <position position="29"/>
    </location>
    <ligand>
        <name>Fe cation</name>
        <dbReference type="ChEBI" id="CHEBI:24875"/>
        <label>1</label>
    </ligand>
</feature>
<dbReference type="RefSeq" id="WP_021803169.1">
    <property type="nucleotide sequence ID" value="NZ_FQXU01000009.1"/>
</dbReference>
<evidence type="ECO:0000256" key="2">
    <source>
        <dbReference type="ARBA" id="ARBA00005941"/>
    </source>
</evidence>
<comment type="cofactor">
    <cofactor evidence="1">
        <name>Cu(2+)</name>
        <dbReference type="ChEBI" id="CHEBI:29036"/>
    </cofactor>
</comment>
<keyword evidence="8 12" id="KW-0408">Iron</keyword>
<dbReference type="Gene3D" id="2.60.40.730">
    <property type="entry name" value="SOR catalytic domain"/>
    <property type="match status" value="1"/>
</dbReference>
<dbReference type="NCBIfam" id="TIGR00332">
    <property type="entry name" value="neela_ferrous"/>
    <property type="match status" value="1"/>
</dbReference>
<comment type="cofactor">
    <cofactor evidence="12">
        <name>Fe(3+)</name>
        <dbReference type="ChEBI" id="CHEBI:29034"/>
    </cofactor>
    <text evidence="12">Binds 1 Fe(3+) ion per subunit. The iron ion 1 is coordinated via 4 cysteine residues.</text>
</comment>
<dbReference type="EC" id="1.15.1.2" evidence="3"/>
<evidence type="ECO:0000256" key="3">
    <source>
        <dbReference type="ARBA" id="ARBA00012679"/>
    </source>
</evidence>
<evidence type="ECO:0000256" key="1">
    <source>
        <dbReference type="ARBA" id="ARBA00001973"/>
    </source>
</evidence>
<evidence type="ECO:0000256" key="6">
    <source>
        <dbReference type="ARBA" id="ARBA00022723"/>
    </source>
</evidence>
<dbReference type="InterPro" id="IPR002742">
    <property type="entry name" value="Desulfoferrodoxin_Fe-bd_dom"/>
</dbReference>
<dbReference type="InterPro" id="IPR036073">
    <property type="entry name" value="Desulfoferrodoxin_Fe-bd_dom_sf"/>
</dbReference>
<evidence type="ECO:0000256" key="11">
    <source>
        <dbReference type="ARBA" id="ARBA00047448"/>
    </source>
</evidence>
<dbReference type="SUPFAM" id="SSF49367">
    <property type="entry name" value="Superoxide reductase-like"/>
    <property type="match status" value="1"/>
</dbReference>
<dbReference type="InterPro" id="IPR004793">
    <property type="entry name" value="Desulfoferrodoxin_rbo"/>
</dbReference>
<dbReference type="SUPFAM" id="SSF57802">
    <property type="entry name" value="Rubredoxin-like"/>
    <property type="match status" value="1"/>
</dbReference>
<proteinExistence type="inferred from homology"/>
<dbReference type="Pfam" id="PF06397">
    <property type="entry name" value="Desulfoferrod_N"/>
    <property type="match status" value="1"/>
</dbReference>
<evidence type="ECO:0000256" key="10">
    <source>
        <dbReference type="ARBA" id="ARBA00031398"/>
    </source>
</evidence>
<feature type="domain" description="Desulfoferrodoxin ferrous iron-binding" evidence="13">
    <location>
        <begin position="42"/>
        <end position="123"/>
    </location>
</feature>
<dbReference type="PANTHER" id="PTHR36541">
    <property type="entry name" value="SUPEROXIDE REDUCTASE-RELATED"/>
    <property type="match status" value="1"/>
</dbReference>
<feature type="binding site" evidence="12">
    <location>
        <position position="49"/>
    </location>
    <ligand>
        <name>Fe cation</name>
        <dbReference type="ChEBI" id="CHEBI:24875"/>
        <label>2</label>
        <note>catalytic</note>
    </ligand>
</feature>
<dbReference type="InterPro" id="IPR038094">
    <property type="entry name" value="Desulfoferrodoxin_N_sf"/>
</dbReference>
<keyword evidence="7" id="KW-0249">Electron transport</keyword>
<feature type="binding site" evidence="12">
    <location>
        <position position="116"/>
    </location>
    <ligand>
        <name>Fe cation</name>
        <dbReference type="ChEBI" id="CHEBI:24875"/>
        <label>2</label>
        <note>catalytic</note>
    </ligand>
</feature>
<dbReference type="GO" id="GO:0050605">
    <property type="term" value="F:superoxide reductase activity"/>
    <property type="evidence" value="ECO:0007669"/>
    <property type="project" value="UniProtKB-EC"/>
</dbReference>
<evidence type="ECO:0000313" key="16">
    <source>
        <dbReference type="Proteomes" id="UP000184241"/>
    </source>
</evidence>
<evidence type="ECO:0000259" key="13">
    <source>
        <dbReference type="Pfam" id="PF01880"/>
    </source>
</evidence>
<comment type="similarity">
    <text evidence="2">Belongs to the desulfoferrodoxin family.</text>
</comment>
<dbReference type="PANTHER" id="PTHR36541:SF1">
    <property type="entry name" value="SUPEROXIDE REDUCTASE-RELATED"/>
    <property type="match status" value="1"/>
</dbReference>